<evidence type="ECO:0000313" key="2">
    <source>
        <dbReference type="EMBL" id="ELR70045.1"/>
    </source>
</evidence>
<feature type="transmembrane region" description="Helical" evidence="1">
    <location>
        <begin position="354"/>
        <end position="373"/>
    </location>
</feature>
<keyword evidence="1" id="KW-0472">Membrane</keyword>
<sequence>MRIRRKTNQCLNCGYTLDRVYNYCPNCGQENDDNNVSIGTLLGDFFNTYFALDSKLAKTIKPFFFSPGHLTNRYAEGKRVSYAHPLRLYLIISLFFFFIFTVVGKKVISEDDKDKPVIQTSYSIKDIDGLDKETLNQLDSILSDNTVKAIAKDIRGDDDLEKFQKALNNNLTDQDKEALRDAFGNNTLALLGLDSTRVDSLDTIADVENTATKNKPEYIKNENSGFILGRLDWELINELKHNREYTDSEILDSMKLGELSGFDRHLAMQSIRVQRADKEQFVEYMLKNIPLMMLLLIPIFALILKLLYVRRKQLYIKHLIHALHLHTFSYFFYGISLLVIFFMMEGSSLRNNLALLSFILVSTYAYISFLKVYKQHWFKTFIKFNVAGFIYIFFIMIFFLAEMVISMLLF</sequence>
<dbReference type="Proteomes" id="UP000011135">
    <property type="component" value="Unassembled WGS sequence"/>
</dbReference>
<feature type="transmembrane region" description="Helical" evidence="1">
    <location>
        <begin position="86"/>
        <end position="104"/>
    </location>
</feature>
<organism evidence="2 3">
    <name type="scientific">Fulvivirga imtechensis AK7</name>
    <dbReference type="NCBI Taxonomy" id="1237149"/>
    <lineage>
        <taxon>Bacteria</taxon>
        <taxon>Pseudomonadati</taxon>
        <taxon>Bacteroidota</taxon>
        <taxon>Cytophagia</taxon>
        <taxon>Cytophagales</taxon>
        <taxon>Fulvivirgaceae</taxon>
        <taxon>Fulvivirga</taxon>
    </lineage>
</organism>
<dbReference type="OrthoDB" id="7446256at2"/>
<feature type="transmembrane region" description="Helical" evidence="1">
    <location>
        <begin position="289"/>
        <end position="308"/>
    </location>
</feature>
<dbReference type="Pfam" id="PF12412">
    <property type="entry name" value="DUF3667"/>
    <property type="match status" value="1"/>
</dbReference>
<dbReference type="EMBL" id="AMZN01000061">
    <property type="protein sequence ID" value="ELR70045.1"/>
    <property type="molecule type" value="Genomic_DNA"/>
</dbReference>
<reference evidence="2 3" key="1">
    <citation type="submission" date="2012-12" db="EMBL/GenBank/DDBJ databases">
        <title>Genome assembly of Fulvivirga imtechensis AK7.</title>
        <authorList>
            <person name="Nupur N."/>
            <person name="Khatri I."/>
            <person name="Kumar R."/>
            <person name="Subramanian S."/>
            <person name="Pinnaka A."/>
        </authorList>
    </citation>
    <scope>NUCLEOTIDE SEQUENCE [LARGE SCALE GENOMIC DNA]</scope>
    <source>
        <strain evidence="2 3">AK7</strain>
    </source>
</reference>
<dbReference type="eggNOG" id="COG1566">
    <property type="taxonomic scope" value="Bacteria"/>
</dbReference>
<keyword evidence="3" id="KW-1185">Reference proteome</keyword>
<comment type="caution">
    <text evidence="2">The sequence shown here is derived from an EMBL/GenBank/DDBJ whole genome shotgun (WGS) entry which is preliminary data.</text>
</comment>
<evidence type="ECO:0000313" key="3">
    <source>
        <dbReference type="Proteomes" id="UP000011135"/>
    </source>
</evidence>
<keyword evidence="1" id="KW-0812">Transmembrane</keyword>
<feature type="transmembrane region" description="Helical" evidence="1">
    <location>
        <begin position="320"/>
        <end position="342"/>
    </location>
</feature>
<feature type="transmembrane region" description="Helical" evidence="1">
    <location>
        <begin position="385"/>
        <end position="409"/>
    </location>
</feature>
<keyword evidence="1" id="KW-1133">Transmembrane helix</keyword>
<gene>
    <name evidence="2" type="ORF">C900_04415</name>
</gene>
<dbReference type="InterPro" id="IPR022134">
    <property type="entry name" value="DUF3667"/>
</dbReference>
<evidence type="ECO:0000256" key="1">
    <source>
        <dbReference type="SAM" id="Phobius"/>
    </source>
</evidence>
<name>L8JMJ9_9BACT</name>
<accession>L8JMJ9</accession>
<dbReference type="RefSeq" id="WP_009581596.1">
    <property type="nucleotide sequence ID" value="NZ_AMZN01000061.1"/>
</dbReference>
<proteinExistence type="predicted"/>
<protein>
    <recommendedName>
        <fullName evidence="4">DUF3667 domain-containing protein</fullName>
    </recommendedName>
</protein>
<evidence type="ECO:0008006" key="4">
    <source>
        <dbReference type="Google" id="ProtNLM"/>
    </source>
</evidence>
<dbReference type="AlphaFoldDB" id="L8JMJ9"/>
<dbReference type="STRING" id="1237149.C900_04415"/>